<sequence length="237" mass="26649">MIVRGNNIITPGFAVRNDSGIKKVADLKGKRVAYGYAGSLIAQQILTALLDINGLSWDDVKKVPVTDILSAVKMLQDNQVDAVFGLTPHTPVMLEVNNSVPLKGLNALDQYTPDQINSIPQSITDKLHSYVPGTEWSLMKKDEYIRQDQIAINYATLLLTSTHLSDDTVYSITQTLWNNYKDLQPIHDWLKSWDPQQMFDPNPVIPYHPGAVKFFKDQGVWTDQAQKVQDELLKSVQ</sequence>
<dbReference type="Pfam" id="PF16868">
    <property type="entry name" value="NMT1_3"/>
    <property type="match status" value="1"/>
</dbReference>
<dbReference type="NCBIfam" id="TIGR02122">
    <property type="entry name" value="TRAP_TAXI"/>
    <property type="match status" value="1"/>
</dbReference>
<proteinExistence type="predicted"/>
<organism evidence="1 2">
    <name type="scientific">Ferviditalea candida</name>
    <dbReference type="NCBI Taxonomy" id="3108399"/>
    <lineage>
        <taxon>Bacteria</taxon>
        <taxon>Bacillati</taxon>
        <taxon>Bacillota</taxon>
        <taxon>Bacilli</taxon>
        <taxon>Bacillales</taxon>
        <taxon>Paenibacillaceae</taxon>
        <taxon>Ferviditalea</taxon>
    </lineage>
</organism>
<keyword evidence="2" id="KW-1185">Reference proteome</keyword>
<comment type="caution">
    <text evidence="1">The sequence shown here is derived from an EMBL/GenBank/DDBJ whole genome shotgun (WGS) entry which is preliminary data.</text>
</comment>
<evidence type="ECO:0000313" key="1">
    <source>
        <dbReference type="EMBL" id="MEB3102134.1"/>
    </source>
</evidence>
<dbReference type="Gene3D" id="3.40.190.10">
    <property type="entry name" value="Periplasmic binding protein-like II"/>
    <property type="match status" value="2"/>
</dbReference>
<dbReference type="RefSeq" id="WP_371754250.1">
    <property type="nucleotide sequence ID" value="NZ_JAYJLD010000013.1"/>
</dbReference>
<protein>
    <submittedName>
        <fullName evidence="1">TAXI family TRAP transporter solute-binding subunit</fullName>
    </submittedName>
</protein>
<dbReference type="SUPFAM" id="SSF53850">
    <property type="entry name" value="Periplasmic binding protein-like II"/>
    <property type="match status" value="1"/>
</dbReference>
<dbReference type="Proteomes" id="UP001310386">
    <property type="component" value="Unassembled WGS sequence"/>
</dbReference>
<accession>A0ABU5ZI32</accession>
<name>A0ABU5ZI32_9BACL</name>
<gene>
    <name evidence="1" type="ORF">VF724_10715</name>
</gene>
<dbReference type="PANTHER" id="PTHR42941">
    <property type="entry name" value="SLL1037 PROTEIN"/>
    <property type="match status" value="1"/>
</dbReference>
<reference evidence="1" key="1">
    <citation type="submission" date="2023-12" db="EMBL/GenBank/DDBJ databases">
        <title>Fervidustalea candida gen. nov., sp. nov., a novel member of the family Paenibacillaceae isolated from a geothermal area.</title>
        <authorList>
            <person name="Li W.-J."/>
            <person name="Jiao J.-Y."/>
            <person name="Chen Y."/>
        </authorList>
    </citation>
    <scope>NUCLEOTIDE SEQUENCE</scope>
    <source>
        <strain evidence="1">SYSU GA230002</strain>
    </source>
</reference>
<evidence type="ECO:0000313" key="2">
    <source>
        <dbReference type="Proteomes" id="UP001310386"/>
    </source>
</evidence>
<dbReference type="EMBL" id="JAYJLD010000013">
    <property type="protein sequence ID" value="MEB3102134.1"/>
    <property type="molecule type" value="Genomic_DNA"/>
</dbReference>
<dbReference type="InterPro" id="IPR011852">
    <property type="entry name" value="TRAP_TAXI"/>
</dbReference>
<dbReference type="PANTHER" id="PTHR42941:SF1">
    <property type="entry name" value="SLL1037 PROTEIN"/>
    <property type="match status" value="1"/>
</dbReference>